<dbReference type="KEGG" id="pdt:Prede_1779"/>
<dbReference type="Proteomes" id="UP000007820">
    <property type="component" value="Unassembled WGS sequence"/>
</dbReference>
<dbReference type="STRING" id="908937.Prede_1779"/>
<evidence type="ECO:0000313" key="3">
    <source>
        <dbReference type="EMBL" id="EGQ13456.1"/>
    </source>
</evidence>
<dbReference type="GO" id="GO:0016052">
    <property type="term" value="P:carbohydrate catabolic process"/>
    <property type="evidence" value="ECO:0007669"/>
    <property type="project" value="InterPro"/>
</dbReference>
<dbReference type="CDD" id="cd09620">
    <property type="entry name" value="CBM9_like_3"/>
    <property type="match status" value="1"/>
</dbReference>
<evidence type="ECO:0000313" key="2">
    <source>
        <dbReference type="EMBL" id="AGB29075.1"/>
    </source>
</evidence>
<evidence type="ECO:0000313" key="4">
    <source>
        <dbReference type="Proteomes" id="UP000007820"/>
    </source>
</evidence>
<dbReference type="SUPFAM" id="SSF49344">
    <property type="entry name" value="CBD9-like"/>
    <property type="match status" value="1"/>
</dbReference>
<evidence type="ECO:0000259" key="1">
    <source>
        <dbReference type="Pfam" id="PF16011"/>
    </source>
</evidence>
<dbReference type="eggNOG" id="COG3706">
    <property type="taxonomic scope" value="Bacteria"/>
</dbReference>
<dbReference type="AlphaFoldDB" id="F9D535"/>
<dbReference type="EMBL" id="AFPW01000028">
    <property type="protein sequence ID" value="EGQ13456.1"/>
    <property type="molecule type" value="Genomic_DNA"/>
</dbReference>
<organism evidence="3 4">
    <name type="scientific">Prevotella dentalis (strain ATCC 49559 / DSM 3688 / JCM 13448 / NCTC 12043 / ES 2772)</name>
    <name type="common">Mitsuokella dentalis</name>
    <dbReference type="NCBI Taxonomy" id="908937"/>
    <lineage>
        <taxon>Bacteria</taxon>
        <taxon>Pseudomonadati</taxon>
        <taxon>Bacteroidota</taxon>
        <taxon>Bacteroidia</taxon>
        <taxon>Bacteroidales</taxon>
        <taxon>Prevotellaceae</taxon>
        <taxon>Prevotella</taxon>
    </lineage>
</organism>
<dbReference type="Pfam" id="PF16011">
    <property type="entry name" value="CBM9_2"/>
    <property type="match status" value="1"/>
</dbReference>
<dbReference type="RefSeq" id="WP_005846622.1">
    <property type="nucleotide sequence ID" value="NC_019968.1"/>
</dbReference>
<accession>F9D535</accession>
<sequence>MKTLVVPALATGLPEAAGLPELMDGARLAWQTIGCVNWPEFSYCPAVRFRVARTDRAILLHYHIVEDSVRAVARHDDERIWEDSCCEFFCQSAEGGIYYNIEVNCAGRMLIGAGASREGRTHAPQHVLDTVGRWSSLGMEPFDARLAHTEWELALVVPASAFFLGGVSFDGGTRLRANFYKCGDLLPTPHFLSWNPIAAPAPDFHRPDCFGELMLE</sequence>
<dbReference type="PATRIC" id="fig|908937.9.peg.1883"/>
<dbReference type="EMBL" id="CP003369">
    <property type="protein sequence ID" value="AGB29075.1"/>
    <property type="molecule type" value="Genomic_DNA"/>
</dbReference>
<dbReference type="GO" id="GO:0030246">
    <property type="term" value="F:carbohydrate binding"/>
    <property type="evidence" value="ECO:0007669"/>
    <property type="project" value="InterPro"/>
</dbReference>
<dbReference type="OrthoDB" id="9801646at2"/>
<dbReference type="Gene3D" id="2.60.40.1190">
    <property type="match status" value="1"/>
</dbReference>
<dbReference type="InterPro" id="IPR010502">
    <property type="entry name" value="Carb-bd_dom_fam9"/>
</dbReference>
<reference evidence="2" key="2">
    <citation type="submission" date="2012-02" db="EMBL/GenBank/DDBJ databases">
        <title>Complete sequence of chromosome 2 of Prevotella dentalis DSM 3688.</title>
        <authorList>
            <consortium name="US DOE Joint Genome Institute (JGI-PGF)"/>
            <person name="Lucas S."/>
            <person name="Copeland A."/>
            <person name="Lapidus A."/>
            <person name="Glavina del Rio T."/>
            <person name="Dalin E."/>
            <person name="Tice H."/>
            <person name="Bruce D."/>
            <person name="Goodwin L."/>
            <person name="Pitluck S."/>
            <person name="Peters L."/>
            <person name="Mikhailova N."/>
            <person name="Chertkov O."/>
            <person name="Kyrpides N."/>
            <person name="Mavromatis K."/>
            <person name="Ivanova N."/>
            <person name="Brettin T."/>
            <person name="Detter J.C."/>
            <person name="Han C."/>
            <person name="Larimer F."/>
            <person name="Land M."/>
            <person name="Hauser L."/>
            <person name="Markowitz V."/>
            <person name="Cheng J.-F."/>
            <person name="Hugenholtz P."/>
            <person name="Woyke T."/>
            <person name="Wu D."/>
            <person name="Gronow S."/>
            <person name="Wellnitz S."/>
            <person name="Brambilla E."/>
            <person name="Klenk H.-P."/>
            <person name="Eisen J.A."/>
        </authorList>
    </citation>
    <scope>NUCLEOTIDE SEQUENCE [LARGE SCALE GENOMIC DNA]</scope>
    <source>
        <strain evidence="2">DSM 3688</strain>
    </source>
</reference>
<dbReference type="Proteomes" id="UP000010862">
    <property type="component" value="Chromosome 2"/>
</dbReference>
<feature type="domain" description="Carbohydrate-binding" evidence="1">
    <location>
        <begin position="19"/>
        <end position="215"/>
    </location>
</feature>
<name>F9D535_PREDD</name>
<keyword evidence="5" id="KW-1185">Reference proteome</keyword>
<proteinExistence type="predicted"/>
<dbReference type="GO" id="GO:0004553">
    <property type="term" value="F:hydrolase activity, hydrolyzing O-glycosyl compounds"/>
    <property type="evidence" value="ECO:0007669"/>
    <property type="project" value="InterPro"/>
</dbReference>
<evidence type="ECO:0000313" key="5">
    <source>
        <dbReference type="Proteomes" id="UP000010862"/>
    </source>
</evidence>
<gene>
    <name evidence="2" type="ordered locus">Prede_1779</name>
    <name evidence="3" type="ORF">HMPREF9136_1963</name>
</gene>
<dbReference type="HOGENOM" id="CLU_106157_0_0_10"/>
<protein>
    <recommendedName>
        <fullName evidence="1">Carbohydrate-binding domain-containing protein</fullName>
    </recommendedName>
</protein>
<reference evidence="3 4" key="1">
    <citation type="submission" date="2011-04" db="EMBL/GenBank/DDBJ databases">
        <authorList>
            <person name="Muzny D."/>
            <person name="Qin X."/>
            <person name="Deng J."/>
            <person name="Jiang H."/>
            <person name="Liu Y."/>
            <person name="Qu J."/>
            <person name="Song X.-Z."/>
            <person name="Zhang L."/>
            <person name="Thornton R."/>
            <person name="Coyle M."/>
            <person name="Francisco L."/>
            <person name="Jackson L."/>
            <person name="Javaid M."/>
            <person name="Korchina V."/>
            <person name="Kovar C."/>
            <person name="Mata R."/>
            <person name="Mathew T."/>
            <person name="Ngo R."/>
            <person name="Nguyen L."/>
            <person name="Nguyen N."/>
            <person name="Okwuonu G."/>
            <person name="Ongeri F."/>
            <person name="Pham C."/>
            <person name="Simmons D."/>
            <person name="Wilczek-Boney K."/>
            <person name="Hale W."/>
            <person name="Jakkamsetti A."/>
            <person name="Pham P."/>
            <person name="Ruth R."/>
            <person name="San Lucas F."/>
            <person name="Warren J."/>
            <person name="Zhang J."/>
            <person name="Zhao Z."/>
            <person name="Zhou C."/>
            <person name="Zhu D."/>
            <person name="Lee S."/>
            <person name="Bess C."/>
            <person name="Blankenburg K."/>
            <person name="Forbes L."/>
            <person name="Fu Q."/>
            <person name="Gubbala S."/>
            <person name="Hirani K."/>
            <person name="Jayaseelan J.C."/>
            <person name="Lara F."/>
            <person name="Munidasa M."/>
            <person name="Palculict T."/>
            <person name="Patil S."/>
            <person name="Pu L.-L."/>
            <person name="Saada N."/>
            <person name="Tang L."/>
            <person name="Weissenberger G."/>
            <person name="Zhu Y."/>
            <person name="Hemphill L."/>
            <person name="Shang Y."/>
            <person name="Youmans B."/>
            <person name="Ayvaz T."/>
            <person name="Ross M."/>
            <person name="Santibanez J."/>
            <person name="Aqrawi P."/>
            <person name="Gross S."/>
            <person name="Joshi V."/>
            <person name="Fowler G."/>
            <person name="Nazareth L."/>
            <person name="Reid J."/>
            <person name="Worley K."/>
            <person name="Petrosino J."/>
            <person name="Highlander S."/>
            <person name="Gibbs R."/>
        </authorList>
    </citation>
    <scope>NUCLEOTIDE SEQUENCE [LARGE SCALE GENOMIC DNA]</scope>
    <source>
        <strain evidence="3 4">DSM 3688</strain>
    </source>
</reference>